<feature type="coiled-coil region" evidence="1">
    <location>
        <begin position="1109"/>
        <end position="1195"/>
    </location>
</feature>
<organism evidence="3 4">
    <name type="scientific">Effrenium voratum</name>
    <dbReference type="NCBI Taxonomy" id="2562239"/>
    <lineage>
        <taxon>Eukaryota</taxon>
        <taxon>Sar</taxon>
        <taxon>Alveolata</taxon>
        <taxon>Dinophyceae</taxon>
        <taxon>Suessiales</taxon>
        <taxon>Symbiodiniaceae</taxon>
        <taxon>Effrenium</taxon>
    </lineage>
</organism>
<feature type="coiled-coil region" evidence="1">
    <location>
        <begin position="1224"/>
        <end position="1260"/>
    </location>
</feature>
<proteinExistence type="predicted"/>
<dbReference type="Proteomes" id="UP001178507">
    <property type="component" value="Unassembled WGS sequence"/>
</dbReference>
<keyword evidence="1" id="KW-0175">Coiled coil</keyword>
<evidence type="ECO:0000256" key="2">
    <source>
        <dbReference type="SAM" id="MobiDB-lite"/>
    </source>
</evidence>
<name>A0AA36IDZ8_9DINO</name>
<feature type="compositionally biased region" description="Basic and acidic residues" evidence="2">
    <location>
        <begin position="227"/>
        <end position="240"/>
    </location>
</feature>
<feature type="coiled-coil region" evidence="1">
    <location>
        <begin position="937"/>
        <end position="964"/>
    </location>
</feature>
<feature type="coiled-coil region" evidence="1">
    <location>
        <begin position="993"/>
        <end position="1083"/>
    </location>
</feature>
<sequence length="1334" mass="147728">MASPMEEVGEQVYATLVREVLSSQGLMAEDQLILERQLMIYHCAAKLHVLREKLMALWREESVEVPEPYGSAAARVKAQWDSWPSALKTKKVFGHSNAIKFLSMPNVPSSCSCIFLRSGGLWSFPGCKDPIAELEAKGAVLVLCMDSYVKGSVVIVNPLLQSELKVPEASEVLARQILKEPEVWRRFLKTEHDLVSPASAALVRQVLKGNQATPRKPRPPAEEETPEKEKAPKKPEEKDALAQKAYSKIVESLLRELDYFSEPFQGLQWLENKKQLLVYHHCAKLHEHKDQVLQLLAGNEAEASLPPVYVRAVEAVREEVAAMFKAPDSEGQKMKKIFSHDHVIRFHSVKNLPVTRESCVFLRERPQSSSDVLRKVPSIFRDLIRYRWQGSPLMELEHHHLALVLTVHDRLPRAFLVISPLFAKPELLEELSGKSWPEIEEALKDELPQLIRKESDVWRAFIQRHADMVSKDSLKIIQKVLKGCQPGSGLGEFSMRFAEDVDEANQARELSQMKLAESEQRWDMAAQMALADVDMRCQEAETKVKKNLSALGRAKRALRTQAIKVKAEAEAKLETLQKTHREQVAELSKDLSKTQQALTAQELLALQRGEEVQILEDSKQELLQALAQVAATFASDKKRWQTKNAVLKQHLKQTKKEQQELCAKERKAAEDTFKTMLQEAQAKFVEVQTATVDEQQKLVKEAELQRASAAQRCQQAELEKTKLQELQLAAQQKAQQLEQQRCASQAAQQAAEAQLAVQTAALQRTSHFNVELRADCAKLGAETAEAQKAAASAAEAQRKAQQQLAHCQEELKAAKDIAEKELQSAQAAGRKAEQELLAARTDLAAAQDEAARIGQSCAQLRLAAAKVTVVEQEKTKLEERLQQATGEAATAAARVGSLETKCQELFDSLRSCEAQLSNKPERLAQLQDCNLKLRGQVAESAEMQQQATLQMEKAQEQLAAESARLGTCSAALEVSEQQRRHAESLCVAAEAAQKHAEQCSQEAQSRMAEAERQSAAAEEVQSALQKLQVQAKAELQAQRAEAQRLTEQCVALSASCAAAKSALQAHQETAAKAEQAALAKQAEIDVLQSSLASVQDTNRTLRSEQLAAKAASEEALKQLEVARKGLEKAEKQRNEAEEEALRAEEAQLALQKARKEASEQLQEMQTQHGALLQQLKDLQASNEAEAAQAGEAEQAATKAKTQLQAQVAESQRLSALCALRAGHLRAATRRAEAAERRAAAAEAERKIALAASELGEAEVRRLAQAGEVSVSAAPMEADTEGDRLLADLEALLEPTDLDLQDTKEPETEAPAKRRCVEGLRRLRHKTRLETPLSL</sequence>
<evidence type="ECO:0000313" key="3">
    <source>
        <dbReference type="EMBL" id="CAJ1384484.1"/>
    </source>
</evidence>
<feature type="region of interest" description="Disordered" evidence="2">
    <location>
        <begin position="208"/>
        <end position="240"/>
    </location>
</feature>
<reference evidence="3" key="1">
    <citation type="submission" date="2023-08" db="EMBL/GenBank/DDBJ databases">
        <authorList>
            <person name="Chen Y."/>
            <person name="Shah S."/>
            <person name="Dougan E. K."/>
            <person name="Thang M."/>
            <person name="Chan C."/>
        </authorList>
    </citation>
    <scope>NUCLEOTIDE SEQUENCE</scope>
</reference>
<feature type="coiled-coil region" evidence="1">
    <location>
        <begin position="790"/>
        <end position="894"/>
    </location>
</feature>
<feature type="coiled-coil region" evidence="1">
    <location>
        <begin position="559"/>
        <end position="586"/>
    </location>
</feature>
<keyword evidence="4" id="KW-1185">Reference proteome</keyword>
<gene>
    <name evidence="3" type="ORF">EVOR1521_LOCUS11353</name>
</gene>
<evidence type="ECO:0000256" key="1">
    <source>
        <dbReference type="SAM" id="Coils"/>
    </source>
</evidence>
<evidence type="ECO:0000313" key="4">
    <source>
        <dbReference type="Proteomes" id="UP001178507"/>
    </source>
</evidence>
<feature type="coiled-coil region" evidence="1">
    <location>
        <begin position="637"/>
        <end position="743"/>
    </location>
</feature>
<accession>A0AA36IDZ8</accession>
<comment type="caution">
    <text evidence="3">The sequence shown here is derived from an EMBL/GenBank/DDBJ whole genome shotgun (WGS) entry which is preliminary data.</text>
</comment>
<protein>
    <submittedName>
        <fullName evidence="3">Uncharacterized protein</fullName>
    </submittedName>
</protein>
<dbReference type="EMBL" id="CAUJNA010001114">
    <property type="protein sequence ID" value="CAJ1384484.1"/>
    <property type="molecule type" value="Genomic_DNA"/>
</dbReference>